<organism evidence="2 3">
    <name type="scientific">Salix brachista</name>
    <dbReference type="NCBI Taxonomy" id="2182728"/>
    <lineage>
        <taxon>Eukaryota</taxon>
        <taxon>Viridiplantae</taxon>
        <taxon>Streptophyta</taxon>
        <taxon>Embryophyta</taxon>
        <taxon>Tracheophyta</taxon>
        <taxon>Spermatophyta</taxon>
        <taxon>Magnoliopsida</taxon>
        <taxon>eudicotyledons</taxon>
        <taxon>Gunneridae</taxon>
        <taxon>Pentapetalae</taxon>
        <taxon>rosids</taxon>
        <taxon>fabids</taxon>
        <taxon>Malpighiales</taxon>
        <taxon>Salicaceae</taxon>
        <taxon>Saliceae</taxon>
        <taxon>Salix</taxon>
    </lineage>
</organism>
<feature type="region of interest" description="Disordered" evidence="1">
    <location>
        <begin position="22"/>
        <end position="66"/>
    </location>
</feature>
<comment type="caution">
    <text evidence="2">The sequence shown here is derived from an EMBL/GenBank/DDBJ whole genome shotgun (WGS) entry which is preliminary data.</text>
</comment>
<sequence length="66" mass="7507">MKGEEDALMTKKMVHGEFTIRRKSLSRSRNEKTISQMSNNGRKKQLAGQGEKEHTVPELQAFIDSS</sequence>
<dbReference type="EMBL" id="VDCV01000016">
    <property type="protein sequence ID" value="KAB5522005.1"/>
    <property type="molecule type" value="Genomic_DNA"/>
</dbReference>
<evidence type="ECO:0000313" key="3">
    <source>
        <dbReference type="Proteomes" id="UP000326939"/>
    </source>
</evidence>
<dbReference type="AlphaFoldDB" id="A0A5N5JX78"/>
<proteinExistence type="predicted"/>
<reference evidence="3" key="1">
    <citation type="journal article" date="2019" name="Gigascience">
        <title>De novo genome assembly of the endangered Acer yangbiense, a plant species with extremely small populations endemic to Yunnan Province, China.</title>
        <authorList>
            <person name="Yang J."/>
            <person name="Wariss H.M."/>
            <person name="Tao L."/>
            <person name="Zhang R."/>
            <person name="Yun Q."/>
            <person name="Hollingsworth P."/>
            <person name="Dao Z."/>
            <person name="Luo G."/>
            <person name="Guo H."/>
            <person name="Ma Y."/>
            <person name="Sun W."/>
        </authorList>
    </citation>
    <scope>NUCLEOTIDE SEQUENCE [LARGE SCALE GENOMIC DNA]</scope>
    <source>
        <strain evidence="3">cv. br00</strain>
    </source>
</reference>
<accession>A0A5N5JX78</accession>
<protein>
    <submittedName>
        <fullName evidence="2">Uncharacterized protein</fullName>
    </submittedName>
</protein>
<evidence type="ECO:0000313" key="2">
    <source>
        <dbReference type="EMBL" id="KAB5522005.1"/>
    </source>
</evidence>
<gene>
    <name evidence="2" type="ORF">DKX38_026324</name>
</gene>
<dbReference type="Proteomes" id="UP000326939">
    <property type="component" value="Chromosome 16"/>
</dbReference>
<evidence type="ECO:0000256" key="1">
    <source>
        <dbReference type="SAM" id="MobiDB-lite"/>
    </source>
</evidence>
<keyword evidence="3" id="KW-1185">Reference proteome</keyword>
<name>A0A5N5JX78_9ROSI</name>